<dbReference type="Proteomes" id="UP000429607">
    <property type="component" value="Unassembled WGS sequence"/>
</dbReference>
<sequence length="102" mass="11327">MARNLATLAEVVPVADHERQRQDRDHSEDDQSRGHHVGLRPVQAWQHRPHRREDGHEAADDQPTLTNSTKTSTNMNTSLLAAESSLSDALTPGGMEWLPANT</sequence>
<dbReference type="AlphaFoldDB" id="A0A6A3HF80"/>
<proteinExistence type="predicted"/>
<evidence type="ECO:0000313" key="2">
    <source>
        <dbReference type="EMBL" id="KAE8967847.1"/>
    </source>
</evidence>
<feature type="compositionally biased region" description="Low complexity" evidence="1">
    <location>
        <begin position="64"/>
        <end position="78"/>
    </location>
</feature>
<feature type="compositionally biased region" description="Basic and acidic residues" evidence="1">
    <location>
        <begin position="15"/>
        <end position="33"/>
    </location>
</feature>
<organism evidence="2 3">
    <name type="scientific">Phytophthora rubi</name>
    <dbReference type="NCBI Taxonomy" id="129364"/>
    <lineage>
        <taxon>Eukaryota</taxon>
        <taxon>Sar</taxon>
        <taxon>Stramenopiles</taxon>
        <taxon>Oomycota</taxon>
        <taxon>Peronosporomycetes</taxon>
        <taxon>Peronosporales</taxon>
        <taxon>Peronosporaceae</taxon>
        <taxon>Phytophthora</taxon>
    </lineage>
</organism>
<gene>
    <name evidence="2" type="ORF">PR001_g27971</name>
</gene>
<protein>
    <submittedName>
        <fullName evidence="2">Uncharacterized protein</fullName>
    </submittedName>
</protein>
<name>A0A6A3HF80_9STRA</name>
<comment type="caution">
    <text evidence="2">The sequence shown here is derived from an EMBL/GenBank/DDBJ whole genome shotgun (WGS) entry which is preliminary data.</text>
</comment>
<accession>A0A6A3HF80</accession>
<dbReference type="EMBL" id="QXFV01004782">
    <property type="protein sequence ID" value="KAE8967847.1"/>
    <property type="molecule type" value="Genomic_DNA"/>
</dbReference>
<evidence type="ECO:0000256" key="1">
    <source>
        <dbReference type="SAM" id="MobiDB-lite"/>
    </source>
</evidence>
<reference evidence="2 3" key="1">
    <citation type="submission" date="2018-09" db="EMBL/GenBank/DDBJ databases">
        <title>Genomic investigation of the strawberry pathogen Phytophthora fragariae indicates pathogenicity is determined by transcriptional variation in three key races.</title>
        <authorList>
            <person name="Adams T.M."/>
            <person name="Armitage A.D."/>
            <person name="Sobczyk M.K."/>
            <person name="Bates H.J."/>
            <person name="Dunwell J.M."/>
            <person name="Nellist C.F."/>
            <person name="Harrison R.J."/>
        </authorList>
    </citation>
    <scope>NUCLEOTIDE SEQUENCE [LARGE SCALE GENOMIC DNA]</scope>
    <source>
        <strain evidence="2 3">SCRP249</strain>
    </source>
</reference>
<feature type="region of interest" description="Disordered" evidence="1">
    <location>
        <begin position="1"/>
        <end position="78"/>
    </location>
</feature>
<evidence type="ECO:0000313" key="3">
    <source>
        <dbReference type="Proteomes" id="UP000429607"/>
    </source>
</evidence>